<organism evidence="1">
    <name type="scientific">uncultured Lysobacter sp</name>
    <dbReference type="NCBI Taxonomy" id="271060"/>
    <lineage>
        <taxon>Bacteria</taxon>
        <taxon>Pseudomonadati</taxon>
        <taxon>Pseudomonadota</taxon>
        <taxon>Gammaproteobacteria</taxon>
        <taxon>Lysobacterales</taxon>
        <taxon>Lysobacteraceae</taxon>
        <taxon>Lysobacter</taxon>
        <taxon>environmental samples</taxon>
    </lineage>
</organism>
<reference evidence="1" key="1">
    <citation type="submission" date="2020-02" db="EMBL/GenBank/DDBJ databases">
        <authorList>
            <person name="Meier V. D."/>
        </authorList>
    </citation>
    <scope>NUCLEOTIDE SEQUENCE</scope>
    <source>
        <strain evidence="1">AVDCRST_MAG71</strain>
    </source>
</reference>
<feature type="non-terminal residue" evidence="1">
    <location>
        <position position="42"/>
    </location>
</feature>
<sequence length="42" mass="4262">AAVAMRGPSTCDPATRCKGANRGQRFTAATSAVANAPVFKPI</sequence>
<dbReference type="AlphaFoldDB" id="A0A6J4M7J6"/>
<dbReference type="EMBL" id="CADCUA010000672">
    <property type="protein sequence ID" value="CAA9352089.1"/>
    <property type="molecule type" value="Genomic_DNA"/>
</dbReference>
<proteinExistence type="predicted"/>
<gene>
    <name evidence="1" type="ORF">AVDCRST_MAG71-2997</name>
</gene>
<evidence type="ECO:0000313" key="1">
    <source>
        <dbReference type="EMBL" id="CAA9352089.1"/>
    </source>
</evidence>
<feature type="non-terminal residue" evidence="1">
    <location>
        <position position="1"/>
    </location>
</feature>
<accession>A0A6J4M7J6</accession>
<protein>
    <submittedName>
        <fullName evidence="1">Uncharacterized protein</fullName>
    </submittedName>
</protein>
<name>A0A6J4M7J6_9GAMM</name>